<proteinExistence type="predicted"/>
<keyword evidence="2" id="KW-1185">Reference proteome</keyword>
<dbReference type="STRING" id="454194.PYK22_01267"/>
<dbReference type="Proteomes" id="UP000031518">
    <property type="component" value="Unassembled WGS sequence"/>
</dbReference>
<gene>
    <name evidence="1" type="ORF">PYK22_01267</name>
</gene>
<dbReference type="PROSITE" id="PS51257">
    <property type="entry name" value="PROKAR_LIPOPROTEIN"/>
    <property type="match status" value="1"/>
</dbReference>
<reference evidence="1 2" key="2">
    <citation type="submission" date="2015-01" db="EMBL/GenBank/DDBJ databases">
        <title>Complete genome sequence of Pyrinomonas methylaliphatogenes type strain K22T.</title>
        <authorList>
            <person name="Lee K.C.Y."/>
            <person name="Power J.F."/>
            <person name="Dunfield P.F."/>
            <person name="Morgan X.C."/>
            <person name="Huttenhower C."/>
            <person name="Stott M.B."/>
        </authorList>
    </citation>
    <scope>NUCLEOTIDE SEQUENCE [LARGE SCALE GENOMIC DNA]</scope>
    <source>
        <strain evidence="1 2">K22</strain>
    </source>
</reference>
<evidence type="ECO:0000313" key="1">
    <source>
        <dbReference type="EMBL" id="CDM65269.1"/>
    </source>
</evidence>
<dbReference type="EMBL" id="CBXV010000004">
    <property type="protein sequence ID" value="CDM65269.1"/>
    <property type="molecule type" value="Genomic_DNA"/>
</dbReference>
<name>A0A0B6WY86_9BACT</name>
<sequence>MRGRLELIAIGGIAFLGCTVSCSDMSSPQAQIERCRYLVERVAMCGDCHTTMTASLTERIGCKAANSISSHAIRSRIGPMLRPP</sequence>
<organism evidence="1 2">
    <name type="scientific">Pyrinomonas methylaliphatogenes</name>
    <dbReference type="NCBI Taxonomy" id="454194"/>
    <lineage>
        <taxon>Bacteria</taxon>
        <taxon>Pseudomonadati</taxon>
        <taxon>Acidobacteriota</taxon>
        <taxon>Blastocatellia</taxon>
        <taxon>Blastocatellales</taxon>
        <taxon>Pyrinomonadaceae</taxon>
        <taxon>Pyrinomonas</taxon>
    </lineage>
</organism>
<protein>
    <submittedName>
        <fullName evidence="1">Uncharacterized protein</fullName>
    </submittedName>
</protein>
<accession>A0A0B6WY86</accession>
<reference evidence="1 2" key="1">
    <citation type="submission" date="2013-12" db="EMBL/GenBank/DDBJ databases">
        <authorList>
            <person name="Stott M."/>
        </authorList>
    </citation>
    <scope>NUCLEOTIDE SEQUENCE [LARGE SCALE GENOMIC DNA]</scope>
    <source>
        <strain evidence="1 2">K22</strain>
    </source>
</reference>
<dbReference type="AlphaFoldDB" id="A0A0B6WY86"/>
<evidence type="ECO:0000313" key="2">
    <source>
        <dbReference type="Proteomes" id="UP000031518"/>
    </source>
</evidence>